<dbReference type="WBParaSite" id="HPBE_0000181701-mRNA-1">
    <property type="protein sequence ID" value="HPBE_0000181701-mRNA-1"/>
    <property type="gene ID" value="HPBE_0000181701"/>
</dbReference>
<protein>
    <submittedName>
        <fullName evidence="2 4">Uncharacterized protein</fullName>
    </submittedName>
</protein>
<reference evidence="2 3" key="1">
    <citation type="submission" date="2018-11" db="EMBL/GenBank/DDBJ databases">
        <authorList>
            <consortium name="Pathogen Informatics"/>
        </authorList>
    </citation>
    <scope>NUCLEOTIDE SEQUENCE [LARGE SCALE GENOMIC DNA]</scope>
</reference>
<reference evidence="4" key="2">
    <citation type="submission" date="2019-09" db="UniProtKB">
        <authorList>
            <consortium name="WormBaseParasite"/>
        </authorList>
    </citation>
    <scope>IDENTIFICATION</scope>
</reference>
<dbReference type="EMBL" id="UZAH01002266">
    <property type="protein sequence ID" value="VDO21509.1"/>
    <property type="molecule type" value="Genomic_DNA"/>
</dbReference>
<accession>A0A183F6M5</accession>
<feature type="compositionally biased region" description="Basic and acidic residues" evidence="1">
    <location>
        <begin position="1"/>
        <end position="26"/>
    </location>
</feature>
<sequence>MADGERGIGEERVEAGEPGFRPEEIHLCAADGAQARTPGSIKNQQNRKNREPPPQICGVLDKFIDYVTDLGRSSFLF</sequence>
<feature type="region of interest" description="Disordered" evidence="1">
    <location>
        <begin position="1"/>
        <end position="54"/>
    </location>
</feature>
<accession>A0A3P7TNB4</accession>
<evidence type="ECO:0000313" key="4">
    <source>
        <dbReference type="WBParaSite" id="HPBE_0000181701-mRNA-1"/>
    </source>
</evidence>
<evidence type="ECO:0000313" key="2">
    <source>
        <dbReference type="EMBL" id="VDO21509.1"/>
    </source>
</evidence>
<organism evidence="3 4">
    <name type="scientific">Heligmosomoides polygyrus</name>
    <name type="common">Parasitic roundworm</name>
    <dbReference type="NCBI Taxonomy" id="6339"/>
    <lineage>
        <taxon>Eukaryota</taxon>
        <taxon>Metazoa</taxon>
        <taxon>Ecdysozoa</taxon>
        <taxon>Nematoda</taxon>
        <taxon>Chromadorea</taxon>
        <taxon>Rhabditida</taxon>
        <taxon>Rhabditina</taxon>
        <taxon>Rhabditomorpha</taxon>
        <taxon>Strongyloidea</taxon>
        <taxon>Heligmosomidae</taxon>
        <taxon>Heligmosomoides</taxon>
    </lineage>
</organism>
<dbReference type="AlphaFoldDB" id="A0A183F6M5"/>
<gene>
    <name evidence="2" type="ORF">HPBE_LOCUS1818</name>
</gene>
<dbReference type="Proteomes" id="UP000050761">
    <property type="component" value="Unassembled WGS sequence"/>
</dbReference>
<proteinExistence type="predicted"/>
<keyword evidence="3" id="KW-1185">Reference proteome</keyword>
<name>A0A183F6M5_HELPZ</name>
<evidence type="ECO:0000313" key="3">
    <source>
        <dbReference type="Proteomes" id="UP000050761"/>
    </source>
</evidence>
<evidence type="ECO:0000256" key="1">
    <source>
        <dbReference type="SAM" id="MobiDB-lite"/>
    </source>
</evidence>